<feature type="compositionally biased region" description="Basic and acidic residues" evidence="1">
    <location>
        <begin position="729"/>
        <end position="741"/>
    </location>
</feature>
<keyword evidence="3" id="KW-1185">Reference proteome</keyword>
<protein>
    <submittedName>
        <fullName evidence="2">Uncharacterized protein</fullName>
    </submittedName>
</protein>
<dbReference type="EMBL" id="CDMY01000338">
    <property type="protein sequence ID" value="CEM03338.1"/>
    <property type="molecule type" value="Genomic_DNA"/>
</dbReference>
<name>A0A0G4EX25_VITBC</name>
<feature type="region of interest" description="Disordered" evidence="1">
    <location>
        <begin position="531"/>
        <end position="550"/>
    </location>
</feature>
<dbReference type="VEuPathDB" id="CryptoDB:Vbra_2456"/>
<dbReference type="Proteomes" id="UP000041254">
    <property type="component" value="Unassembled WGS sequence"/>
</dbReference>
<evidence type="ECO:0000313" key="2">
    <source>
        <dbReference type="EMBL" id="CEM03338.1"/>
    </source>
</evidence>
<proteinExistence type="predicted"/>
<gene>
    <name evidence="2" type="ORF">Vbra_2456</name>
</gene>
<evidence type="ECO:0000256" key="1">
    <source>
        <dbReference type="SAM" id="MobiDB-lite"/>
    </source>
</evidence>
<feature type="region of interest" description="Disordered" evidence="1">
    <location>
        <begin position="120"/>
        <end position="148"/>
    </location>
</feature>
<accession>A0A0G4EX25</accession>
<evidence type="ECO:0000313" key="3">
    <source>
        <dbReference type="Proteomes" id="UP000041254"/>
    </source>
</evidence>
<reference evidence="2 3" key="1">
    <citation type="submission" date="2014-11" db="EMBL/GenBank/DDBJ databases">
        <authorList>
            <person name="Zhu J."/>
            <person name="Qi W."/>
            <person name="Song R."/>
        </authorList>
    </citation>
    <scope>NUCLEOTIDE SEQUENCE [LARGE SCALE GENOMIC DNA]</scope>
</reference>
<organism evidence="2 3">
    <name type="scientific">Vitrella brassicaformis (strain CCMP3155)</name>
    <dbReference type="NCBI Taxonomy" id="1169540"/>
    <lineage>
        <taxon>Eukaryota</taxon>
        <taxon>Sar</taxon>
        <taxon>Alveolata</taxon>
        <taxon>Colpodellida</taxon>
        <taxon>Vitrellaceae</taxon>
        <taxon>Vitrella</taxon>
    </lineage>
</organism>
<feature type="region of interest" description="Disordered" evidence="1">
    <location>
        <begin position="729"/>
        <end position="748"/>
    </location>
</feature>
<feature type="compositionally biased region" description="Polar residues" evidence="1">
    <location>
        <begin position="59"/>
        <end position="78"/>
    </location>
</feature>
<dbReference type="AlphaFoldDB" id="A0A0G4EX25"/>
<feature type="region of interest" description="Disordered" evidence="1">
    <location>
        <begin position="1"/>
        <end position="89"/>
    </location>
</feature>
<sequence length="820" mass="89123">MADIDGSSSPLPPHPSGPSRTYPEARLPHLQASRARNAMYVTSRGTIVEPLLERRFKPMTQTTDSPQQTERKTATSQHTRPRTKGARKLSAQTFPYEARFARSPQPVQARVTRHSLLHPLTLGDPVDSADKKQNGGGAGGAVVGEDREAGEKERAVLREMEEVAAVPVETPSPLLLHPAVQTAASNGTRVVVMSEDAWNRIKRVVSTAVDAKNTAEAKHREAQNKLLFTKKIDDLEYRVAKLQSERIELLRDLGTREAAFSSSFCLKARLEACKVASIGMVDALEASLKTVQEQKHVEEKLEEGMTHLGRFEHNERKALDARMVDEALAGDEEAVSASDDVGREAAQWLRCVMGGMESHEGSMVLHRSSGIIKVTGKADPSSGEGRYCVVTIYITFLAMPGAYVPSAGEGAPFHPPTYLEHSRQAGYSRDPVSPGASPCSPHGAAAGVPSVMPELILVVFDVMASTHYWVPLPLDIQATSVDDLAQQVIPDCHFSAEDSNGHLQFTFAFAGRHRPSGALVWKGHMVLQTRHGDHGDSAGQGRGRQHEGASSGRFVEITISEGPCRYFTVRAFDPAACELYSSFVDRDTIEDLVECEDDGGSDADTSPTGGSKSTTVKAILRHLFLDLRANTLALDEDIIAENARIQATSLSPTPRSSVPLTAATSATPPHKAFQAMEEDRRCVVFRQASAMGERGGDKRGGRYHLAIVQANLHKKRLKIVVYDPSAAIEDRRDSAESDRDGSPSTGAVWTRELPLEPTLQAMKDPNASTALQWARRSSTEGLLHEGEGEDEGRAALQRAMKVIVERLSMEKDGSLTVKLA</sequence>
<dbReference type="InParanoid" id="A0A0G4EX25"/>